<comment type="caution">
    <text evidence="5">The sequence shown here is derived from an EMBL/GenBank/DDBJ whole genome shotgun (WGS) entry which is preliminary data.</text>
</comment>
<organism evidence="5 6">
    <name type="scientific">Ditylenchus destructor</name>
    <dbReference type="NCBI Taxonomy" id="166010"/>
    <lineage>
        <taxon>Eukaryota</taxon>
        <taxon>Metazoa</taxon>
        <taxon>Ecdysozoa</taxon>
        <taxon>Nematoda</taxon>
        <taxon>Chromadorea</taxon>
        <taxon>Rhabditida</taxon>
        <taxon>Tylenchina</taxon>
        <taxon>Tylenchomorpha</taxon>
        <taxon>Sphaerularioidea</taxon>
        <taxon>Anguinidae</taxon>
        <taxon>Anguininae</taxon>
        <taxon>Ditylenchus</taxon>
    </lineage>
</organism>
<dbReference type="PROSITE" id="PS51253">
    <property type="entry name" value="HTH_CENPB"/>
    <property type="match status" value="1"/>
</dbReference>
<proteinExistence type="predicted"/>
<gene>
    <name evidence="5" type="ORF">DdX_18769</name>
</gene>
<dbReference type="Proteomes" id="UP001201812">
    <property type="component" value="Unassembled WGS sequence"/>
</dbReference>
<evidence type="ECO:0000256" key="1">
    <source>
        <dbReference type="ARBA" id="ARBA00004123"/>
    </source>
</evidence>
<feature type="compositionally biased region" description="Low complexity" evidence="3">
    <location>
        <begin position="17"/>
        <end position="45"/>
    </location>
</feature>
<comment type="subcellular location">
    <subcellularLocation>
        <location evidence="1">Nucleus</location>
    </subcellularLocation>
</comment>
<dbReference type="InterPro" id="IPR018586">
    <property type="entry name" value="Brinker_DNA-bd"/>
</dbReference>
<dbReference type="Pfam" id="PF03221">
    <property type="entry name" value="HTH_Tnp_Tc5"/>
    <property type="match status" value="1"/>
</dbReference>
<dbReference type="AlphaFoldDB" id="A0AAD4QXT1"/>
<evidence type="ECO:0000259" key="4">
    <source>
        <dbReference type="PROSITE" id="PS51253"/>
    </source>
</evidence>
<accession>A0AAD4QXT1</accession>
<dbReference type="InterPro" id="IPR009057">
    <property type="entry name" value="Homeodomain-like_sf"/>
</dbReference>
<dbReference type="PANTHER" id="PTHR19303:SF74">
    <property type="entry name" value="POGO TRANSPOSABLE ELEMENT WITH KRAB DOMAIN"/>
    <property type="match status" value="1"/>
</dbReference>
<keyword evidence="6" id="KW-1185">Reference proteome</keyword>
<dbReference type="GO" id="GO:0003677">
    <property type="term" value="F:DNA binding"/>
    <property type="evidence" value="ECO:0007669"/>
    <property type="project" value="UniProtKB-KW"/>
</dbReference>
<dbReference type="GO" id="GO:0005634">
    <property type="term" value="C:nucleus"/>
    <property type="evidence" value="ECO:0007669"/>
    <property type="project" value="UniProtKB-SubCell"/>
</dbReference>
<protein>
    <submittedName>
        <fullName evidence="5">Tc5 transposase DNA-binding domain-containing protein</fullName>
    </submittedName>
</protein>
<reference evidence="5" key="1">
    <citation type="submission" date="2022-01" db="EMBL/GenBank/DDBJ databases">
        <title>Genome Sequence Resource for Two Populations of Ditylenchus destructor, the Migratory Endoparasitic Phytonematode.</title>
        <authorList>
            <person name="Zhang H."/>
            <person name="Lin R."/>
            <person name="Xie B."/>
        </authorList>
    </citation>
    <scope>NUCLEOTIDE SEQUENCE</scope>
    <source>
        <strain evidence="5">BazhouSP</strain>
    </source>
</reference>
<keyword evidence="2 5" id="KW-0238">DNA-binding</keyword>
<feature type="domain" description="HTH CENPB-type" evidence="4">
    <location>
        <begin position="119"/>
        <end position="189"/>
    </location>
</feature>
<dbReference type="SMART" id="SM00674">
    <property type="entry name" value="CENPB"/>
    <property type="match status" value="1"/>
</dbReference>
<sequence length="309" mass="35185">MAGQPYDELFEDLFLDQPGAQPSASAESQESQITSKTTDTANSSDSDADEDHFKTRSLKSYPIAFKLEVIDYAIKKNSDHAASKFYKVDRKTVREWRKNEARYRRESMANVRGGQKKNLPGQGRPLDEPEYDRQLAQWFRQERALKGRTTRSVMFSHAQVLAKRFNLDIKLSHGWFEGFLQRHKFSLRLQTRVAQKAPADYVDQIVSFIIRVGRKRETEGYTRILAMDETSVQLEPSTGRVLEATGAKDVTVISTGHEHSRITVVLTARSDGKKVKPMVLIPRKRPVKEVVKNWGLNCISSGRELVRAG</sequence>
<dbReference type="PANTHER" id="PTHR19303">
    <property type="entry name" value="TRANSPOSON"/>
    <property type="match status" value="1"/>
</dbReference>
<feature type="region of interest" description="Disordered" evidence="3">
    <location>
        <begin position="17"/>
        <end position="53"/>
    </location>
</feature>
<evidence type="ECO:0000256" key="2">
    <source>
        <dbReference type="ARBA" id="ARBA00023125"/>
    </source>
</evidence>
<evidence type="ECO:0000256" key="3">
    <source>
        <dbReference type="SAM" id="MobiDB-lite"/>
    </source>
</evidence>
<dbReference type="SUPFAM" id="SSF46689">
    <property type="entry name" value="Homeodomain-like"/>
    <property type="match status" value="1"/>
</dbReference>
<dbReference type="Pfam" id="PF09607">
    <property type="entry name" value="BrkDBD"/>
    <property type="match status" value="1"/>
</dbReference>
<dbReference type="InterPro" id="IPR050863">
    <property type="entry name" value="CenT-Element_Derived"/>
</dbReference>
<dbReference type="EMBL" id="JAKKPZ010000295">
    <property type="protein sequence ID" value="KAI1696978.1"/>
    <property type="molecule type" value="Genomic_DNA"/>
</dbReference>
<name>A0AAD4QXT1_9BILA</name>
<dbReference type="Gene3D" id="1.10.10.60">
    <property type="entry name" value="Homeodomain-like"/>
    <property type="match status" value="2"/>
</dbReference>
<evidence type="ECO:0000313" key="5">
    <source>
        <dbReference type="EMBL" id="KAI1696978.1"/>
    </source>
</evidence>
<evidence type="ECO:0000313" key="6">
    <source>
        <dbReference type="Proteomes" id="UP001201812"/>
    </source>
</evidence>
<dbReference type="InterPro" id="IPR006600">
    <property type="entry name" value="HTH_CenpB_DNA-bd_dom"/>
</dbReference>